<feature type="domain" description="C2H2-type" evidence="1">
    <location>
        <begin position="13"/>
        <end position="37"/>
    </location>
</feature>
<evidence type="ECO:0000259" key="1">
    <source>
        <dbReference type="SMART" id="SM00355"/>
    </source>
</evidence>
<sequence>METKNTFINHKNFNCIKCDYHTARIADYNKHLTTRKHIFNHMETVLSKMETEKSSAFVCEKCNYSTTVIRDYEKHKNTKKHLLKVTDNSVCNNNICECGKEFSNRSGLWKHKQKCETMSDTIKKANNESLENKVSSDPPFYCYI</sequence>
<dbReference type="SMART" id="SM00355">
    <property type="entry name" value="ZnF_C2H2"/>
    <property type="match status" value="2"/>
</dbReference>
<reference evidence="2" key="1">
    <citation type="journal article" date="2020" name="Nature">
        <title>Giant virus diversity and host interactions through global metagenomics.</title>
        <authorList>
            <person name="Schulz F."/>
            <person name="Roux S."/>
            <person name="Paez-Espino D."/>
            <person name="Jungbluth S."/>
            <person name="Walsh D.A."/>
            <person name="Denef V.J."/>
            <person name="McMahon K.D."/>
            <person name="Konstantinidis K.T."/>
            <person name="Eloe-Fadrosh E.A."/>
            <person name="Kyrpides N.C."/>
            <person name="Woyke T."/>
        </authorList>
    </citation>
    <scope>NUCLEOTIDE SEQUENCE</scope>
    <source>
        <strain evidence="2">GVMAG-M-3300023179-90</strain>
    </source>
</reference>
<dbReference type="InterPro" id="IPR013087">
    <property type="entry name" value="Znf_C2H2_type"/>
</dbReference>
<dbReference type="EMBL" id="MN739920">
    <property type="protein sequence ID" value="QHT77657.1"/>
    <property type="molecule type" value="Genomic_DNA"/>
</dbReference>
<feature type="domain" description="C2H2-type" evidence="1">
    <location>
        <begin position="57"/>
        <end position="81"/>
    </location>
</feature>
<dbReference type="AlphaFoldDB" id="A0A6C0HB98"/>
<name>A0A6C0HB98_9ZZZZ</name>
<evidence type="ECO:0000313" key="2">
    <source>
        <dbReference type="EMBL" id="QHT77657.1"/>
    </source>
</evidence>
<organism evidence="2">
    <name type="scientific">viral metagenome</name>
    <dbReference type="NCBI Taxonomy" id="1070528"/>
    <lineage>
        <taxon>unclassified sequences</taxon>
        <taxon>metagenomes</taxon>
        <taxon>organismal metagenomes</taxon>
    </lineage>
</organism>
<accession>A0A6C0HB98</accession>
<protein>
    <recommendedName>
        <fullName evidence="1">C2H2-type domain-containing protein</fullName>
    </recommendedName>
</protein>
<proteinExistence type="predicted"/>